<gene>
    <name evidence="1" type="ORF">OB919_10515</name>
</gene>
<dbReference type="Pfam" id="PF23443">
    <property type="entry name" value="DUF7126"/>
    <property type="match status" value="1"/>
</dbReference>
<dbReference type="EMBL" id="JAOPJZ010000007">
    <property type="protein sequence ID" value="MCU4752415.1"/>
    <property type="molecule type" value="Genomic_DNA"/>
</dbReference>
<evidence type="ECO:0000313" key="2">
    <source>
        <dbReference type="Proteomes" id="UP001321047"/>
    </source>
</evidence>
<evidence type="ECO:0000313" key="1">
    <source>
        <dbReference type="EMBL" id="MCU4752415.1"/>
    </source>
</evidence>
<comment type="caution">
    <text evidence="1">The sequence shown here is derived from an EMBL/GenBank/DDBJ whole genome shotgun (WGS) entry which is preliminary data.</text>
</comment>
<protein>
    <submittedName>
        <fullName evidence="1">CTP synthetase</fullName>
    </submittedName>
</protein>
<dbReference type="InterPro" id="IPR055550">
    <property type="entry name" value="DUF7126"/>
</dbReference>
<dbReference type="RefSeq" id="WP_342808759.1">
    <property type="nucleotide sequence ID" value="NZ_JAOPJZ010000007.1"/>
</dbReference>
<organism evidence="1 2">
    <name type="scientific">Natronosalvus hydrolyticus</name>
    <dbReference type="NCBI Taxonomy" id="2979988"/>
    <lineage>
        <taxon>Archaea</taxon>
        <taxon>Methanobacteriati</taxon>
        <taxon>Methanobacteriota</taxon>
        <taxon>Stenosarchaea group</taxon>
        <taxon>Halobacteria</taxon>
        <taxon>Halobacteriales</taxon>
        <taxon>Natrialbaceae</taxon>
        <taxon>Natronosalvus</taxon>
    </lineage>
</organism>
<dbReference type="Proteomes" id="UP001321047">
    <property type="component" value="Unassembled WGS sequence"/>
</dbReference>
<keyword evidence="2" id="KW-1185">Reference proteome</keyword>
<proteinExistence type="predicted"/>
<reference evidence="1 2" key="1">
    <citation type="submission" date="2022-09" db="EMBL/GenBank/DDBJ databases">
        <title>Enrichment on poylsaccharides allowed isolation of novel metabolic and taxonomic groups of Haloarchaea.</title>
        <authorList>
            <person name="Sorokin D.Y."/>
            <person name="Elcheninov A.G."/>
            <person name="Khizhniak T.V."/>
            <person name="Kolganova T.V."/>
            <person name="Kublanov I.V."/>
        </authorList>
    </citation>
    <scope>NUCLEOTIDE SEQUENCE [LARGE SCALE GENOMIC DNA]</scope>
    <source>
        <strain evidence="1 2">AArc-curdl1</strain>
    </source>
</reference>
<sequence length="112" mass="12321">MYAIIAGPDEDDLAAALEAHDVRVERLNGTDPLSRPLLEEAGIVEADLYVLTDIAESTTIPIVRDLTDDIRTVVYDRNTIPEFIRGQLDLAIDPELITVEMLAEELTGNATE</sequence>
<accession>A0AAP2Z9F4</accession>
<dbReference type="AlphaFoldDB" id="A0AAP2Z9F4"/>
<name>A0AAP2Z9F4_9EURY</name>